<accession>A0AAD5FZ05</accession>
<gene>
    <name evidence="2" type="ORF">KGF57_002331</name>
</gene>
<feature type="region of interest" description="Disordered" evidence="1">
    <location>
        <begin position="319"/>
        <end position="349"/>
    </location>
</feature>
<evidence type="ECO:0000256" key="1">
    <source>
        <dbReference type="SAM" id="MobiDB-lite"/>
    </source>
</evidence>
<reference evidence="2 3" key="1">
    <citation type="journal article" date="2022" name="DNA Res.">
        <title>Genome analysis of five recently described species of the CUG-Ser clade uncovers Candida theae as a new hybrid lineage with pathogenic potential in the Candida parapsilosis species complex.</title>
        <authorList>
            <person name="Mixao V."/>
            <person name="Del Olmo V."/>
            <person name="Hegedusova E."/>
            <person name="Saus E."/>
            <person name="Pryszcz L."/>
            <person name="Cillingova A."/>
            <person name="Nosek J."/>
            <person name="Gabaldon T."/>
        </authorList>
    </citation>
    <scope>NUCLEOTIDE SEQUENCE [LARGE SCALE GENOMIC DNA]</scope>
    <source>
        <strain evidence="2 3">CBS 12239</strain>
    </source>
</reference>
<dbReference type="EMBL" id="JAIHNG010000115">
    <property type="protein sequence ID" value="KAI5958897.1"/>
    <property type="molecule type" value="Genomic_DNA"/>
</dbReference>
<dbReference type="GeneID" id="76150390"/>
<protein>
    <submittedName>
        <fullName evidence="2">Uncharacterized protein</fullName>
    </submittedName>
</protein>
<keyword evidence="3" id="KW-1185">Reference proteome</keyword>
<dbReference type="Proteomes" id="UP001204833">
    <property type="component" value="Unassembled WGS sequence"/>
</dbReference>
<evidence type="ECO:0000313" key="3">
    <source>
        <dbReference type="Proteomes" id="UP001204833"/>
    </source>
</evidence>
<feature type="region of interest" description="Disordered" evidence="1">
    <location>
        <begin position="368"/>
        <end position="413"/>
    </location>
</feature>
<comment type="caution">
    <text evidence="2">The sequence shown here is derived from an EMBL/GenBank/DDBJ whole genome shotgun (WGS) entry which is preliminary data.</text>
</comment>
<dbReference type="AlphaFoldDB" id="A0AAD5FZ05"/>
<sequence>MNYTPPSPEITPRKRGVDTLSPLFEQVWGDSDTDETSRLPTQDLLKLAQNLMKVQQDHNTEKPLTNPLLSAMSTEDLEKYQDQQALTKTEACALLNLPPADSDQKVFSSHEEMTMHSPESLPGSNDEAVPEGTLDGSDSDETSSLMECIKYVPIPLALSQPPTLAASPYDDVVGLCYIDHCLNGVLRKDVVIDCKTRQTLRQLVEEVAYLHQQVNESFTKLAYRIEKLKQTNSCTSQSLKLLLHNSDTMQGRVCHLQAQVKAVKSVKRVVSFSELCEVISVPTELPPVKTLSGSSLRAAIHRQRSASYRNAALVSPLQHKRRGVPFQNSPSRANTSEVSPTMFELDSDEDGTFMEPYRISRAGSCQNLSQYAHPHSPTSPYYEKPQPFTKEAASPSPSPPSPPPRRRPCGNNEDEPVKIRYILLLLLLYFYNKLHNYFQSKV</sequence>
<evidence type="ECO:0000313" key="2">
    <source>
        <dbReference type="EMBL" id="KAI5958897.1"/>
    </source>
</evidence>
<dbReference type="RefSeq" id="XP_051609240.1">
    <property type="nucleotide sequence ID" value="XM_051751634.1"/>
</dbReference>
<name>A0AAD5FZ05_9ASCO</name>
<organism evidence="2 3">
    <name type="scientific">Candida theae</name>
    <dbReference type="NCBI Taxonomy" id="1198502"/>
    <lineage>
        <taxon>Eukaryota</taxon>
        <taxon>Fungi</taxon>
        <taxon>Dikarya</taxon>
        <taxon>Ascomycota</taxon>
        <taxon>Saccharomycotina</taxon>
        <taxon>Pichiomycetes</taxon>
        <taxon>Debaryomycetaceae</taxon>
        <taxon>Candida/Lodderomyces clade</taxon>
        <taxon>Candida</taxon>
    </lineage>
</organism>
<feature type="compositionally biased region" description="Polar residues" evidence="1">
    <location>
        <begin position="326"/>
        <end position="339"/>
    </location>
</feature>
<feature type="region of interest" description="Disordered" evidence="1">
    <location>
        <begin position="108"/>
        <end position="141"/>
    </location>
</feature>
<proteinExistence type="predicted"/>